<reference evidence="3 4" key="1">
    <citation type="submission" date="2012-05" db="EMBL/GenBank/DDBJ databases">
        <title>Finished chromosome of genome of Oscillatoria sp. PCC 7112.</title>
        <authorList>
            <consortium name="US DOE Joint Genome Institute"/>
            <person name="Gugger M."/>
            <person name="Coursin T."/>
            <person name="Rippka R."/>
            <person name="Tandeau De Marsac N."/>
            <person name="Huntemann M."/>
            <person name="Wei C.-L."/>
            <person name="Han J."/>
            <person name="Detter J.C."/>
            <person name="Han C."/>
            <person name="Tapia R."/>
            <person name="Davenport K."/>
            <person name="Daligault H."/>
            <person name="Erkkila T."/>
            <person name="Gu W."/>
            <person name="Munk A.C.C."/>
            <person name="Teshima H."/>
            <person name="Xu Y."/>
            <person name="Chain P."/>
            <person name="Chen A."/>
            <person name="Krypides N."/>
            <person name="Mavromatis K."/>
            <person name="Markowitz V."/>
            <person name="Szeto E."/>
            <person name="Ivanova N."/>
            <person name="Mikhailova N."/>
            <person name="Ovchinnikova G."/>
            <person name="Pagani I."/>
            <person name="Pati A."/>
            <person name="Goodwin L."/>
            <person name="Peters L."/>
            <person name="Pitluck S."/>
            <person name="Woyke T."/>
            <person name="Kerfeld C."/>
        </authorList>
    </citation>
    <scope>NUCLEOTIDE SEQUENCE [LARGE SCALE GENOMIC DNA]</scope>
    <source>
        <strain evidence="3 4">PCC 7112</strain>
    </source>
</reference>
<dbReference type="InterPro" id="IPR029063">
    <property type="entry name" value="SAM-dependent_MTases_sf"/>
</dbReference>
<dbReference type="Pfam" id="PF08241">
    <property type="entry name" value="Methyltransf_11"/>
    <property type="match status" value="1"/>
</dbReference>
<keyword evidence="3" id="KW-0489">Methyltransferase</keyword>
<dbReference type="OrthoDB" id="529208at2"/>
<evidence type="ECO:0000313" key="4">
    <source>
        <dbReference type="Proteomes" id="UP000010478"/>
    </source>
</evidence>
<feature type="domain" description="Methyltransferase type 11" evidence="2">
    <location>
        <begin position="47"/>
        <end position="139"/>
    </location>
</feature>
<accession>K9VDS9</accession>
<dbReference type="KEGG" id="oni:Osc7112_1536"/>
<feature type="transmembrane region" description="Helical" evidence="1">
    <location>
        <begin position="204"/>
        <end position="225"/>
    </location>
</feature>
<dbReference type="Proteomes" id="UP000010478">
    <property type="component" value="Chromosome"/>
</dbReference>
<keyword evidence="1" id="KW-0472">Membrane</keyword>
<dbReference type="HOGENOM" id="CLU_100940_0_0_3"/>
<dbReference type="PANTHER" id="PTHR43861">
    <property type="entry name" value="TRANS-ACONITATE 2-METHYLTRANSFERASE-RELATED"/>
    <property type="match status" value="1"/>
</dbReference>
<dbReference type="GO" id="GO:0032259">
    <property type="term" value="P:methylation"/>
    <property type="evidence" value="ECO:0007669"/>
    <property type="project" value="UniProtKB-KW"/>
</dbReference>
<evidence type="ECO:0000256" key="1">
    <source>
        <dbReference type="SAM" id="Phobius"/>
    </source>
</evidence>
<dbReference type="Gene3D" id="3.40.50.150">
    <property type="entry name" value="Vaccinia Virus protein VP39"/>
    <property type="match status" value="1"/>
</dbReference>
<dbReference type="PANTHER" id="PTHR43861:SF1">
    <property type="entry name" value="TRANS-ACONITATE 2-METHYLTRANSFERASE"/>
    <property type="match status" value="1"/>
</dbReference>
<dbReference type="GO" id="GO:0008757">
    <property type="term" value="F:S-adenosylmethionine-dependent methyltransferase activity"/>
    <property type="evidence" value="ECO:0007669"/>
    <property type="project" value="InterPro"/>
</dbReference>
<keyword evidence="1" id="KW-0812">Transmembrane</keyword>
<dbReference type="AlphaFoldDB" id="K9VDS9"/>
<keyword evidence="1" id="KW-1133">Transmembrane helix</keyword>
<dbReference type="InterPro" id="IPR013216">
    <property type="entry name" value="Methyltransf_11"/>
</dbReference>
<keyword evidence="4" id="KW-1185">Reference proteome</keyword>
<dbReference type="CDD" id="cd02440">
    <property type="entry name" value="AdoMet_MTases"/>
    <property type="match status" value="1"/>
</dbReference>
<dbReference type="RefSeq" id="WP_015175374.1">
    <property type="nucleotide sequence ID" value="NC_019729.1"/>
</dbReference>
<sequence length="228" mass="25624">MLNSNCQSRNKSVMFDAFATEYDFAATLQNQNDFFTNNLSASKGAALDIGCGSGILAFELAQYYDSVVAVDLSAKMLDIARQKRSAPNIEYIQMDASQLALDRQFDLIVSAATFHHLPNLPAALSSIKKLLNPHGKIVFLDNISEVETPATIGYILGAARDFRPDCSTYGFRNALRLLKFRLSPGWLKHLASDRYLSERRFRKIYGRCFPGCYFVKLGCFMGVIWEYL</sequence>
<organism evidence="3 4">
    <name type="scientific">Phormidium nigroviride PCC 7112</name>
    <dbReference type="NCBI Taxonomy" id="179408"/>
    <lineage>
        <taxon>Bacteria</taxon>
        <taxon>Bacillati</taxon>
        <taxon>Cyanobacteriota</taxon>
        <taxon>Cyanophyceae</taxon>
        <taxon>Oscillatoriophycideae</taxon>
        <taxon>Oscillatoriales</taxon>
        <taxon>Oscillatoriaceae</taxon>
        <taxon>Phormidium</taxon>
    </lineage>
</organism>
<dbReference type="STRING" id="179408.Osc7112_1536"/>
<protein>
    <submittedName>
        <fullName evidence="3">Methyltransferase type 11</fullName>
    </submittedName>
</protein>
<proteinExistence type="predicted"/>
<dbReference type="EMBL" id="CP003614">
    <property type="protein sequence ID" value="AFZ06056.1"/>
    <property type="molecule type" value="Genomic_DNA"/>
</dbReference>
<keyword evidence="3" id="KW-0808">Transferase</keyword>
<name>K9VDS9_9CYAN</name>
<dbReference type="SUPFAM" id="SSF53335">
    <property type="entry name" value="S-adenosyl-L-methionine-dependent methyltransferases"/>
    <property type="match status" value="1"/>
</dbReference>
<dbReference type="eggNOG" id="COG2226">
    <property type="taxonomic scope" value="Bacteria"/>
</dbReference>
<gene>
    <name evidence="3" type="ORF">Osc7112_1536</name>
</gene>
<evidence type="ECO:0000259" key="2">
    <source>
        <dbReference type="Pfam" id="PF08241"/>
    </source>
</evidence>
<evidence type="ECO:0000313" key="3">
    <source>
        <dbReference type="EMBL" id="AFZ06056.1"/>
    </source>
</evidence>